<dbReference type="Proteomes" id="UP000192223">
    <property type="component" value="Unplaced"/>
</dbReference>
<dbReference type="KEGG" id="apln:108741544"/>
<organism evidence="15 16">
    <name type="scientific">Agrilus planipennis</name>
    <name type="common">Emerald ash borer</name>
    <name type="synonym">Agrilus marcopoli</name>
    <dbReference type="NCBI Taxonomy" id="224129"/>
    <lineage>
        <taxon>Eukaryota</taxon>
        <taxon>Metazoa</taxon>
        <taxon>Ecdysozoa</taxon>
        <taxon>Arthropoda</taxon>
        <taxon>Hexapoda</taxon>
        <taxon>Insecta</taxon>
        <taxon>Pterygota</taxon>
        <taxon>Neoptera</taxon>
        <taxon>Endopterygota</taxon>
        <taxon>Coleoptera</taxon>
        <taxon>Polyphaga</taxon>
        <taxon>Elateriformia</taxon>
        <taxon>Buprestoidea</taxon>
        <taxon>Buprestidae</taxon>
        <taxon>Agrilinae</taxon>
        <taxon>Agrilus</taxon>
    </lineage>
</organism>
<feature type="compositionally biased region" description="Basic and acidic residues" evidence="13">
    <location>
        <begin position="416"/>
        <end position="434"/>
    </location>
</feature>
<dbReference type="PANTHER" id="PTHR14732">
    <property type="entry name" value="RNA POLYMERASE II SUBUNIT B1 CTD PHOSPHATASE RPAP2-RELATED"/>
    <property type="match status" value="1"/>
</dbReference>
<evidence type="ECO:0000256" key="8">
    <source>
        <dbReference type="ARBA" id="ARBA00023242"/>
    </source>
</evidence>
<keyword evidence="15" id="KW-1185">Reference proteome</keyword>
<evidence type="ECO:0000256" key="5">
    <source>
        <dbReference type="ARBA" id="ARBA00022801"/>
    </source>
</evidence>
<evidence type="ECO:0000256" key="9">
    <source>
        <dbReference type="ARBA" id="ARBA00047761"/>
    </source>
</evidence>
<dbReference type="AlphaFoldDB" id="A0A7F5R673"/>
<keyword evidence="4 12" id="KW-0863">Zinc-finger</keyword>
<keyword evidence="6 12" id="KW-0862">Zinc</keyword>
<dbReference type="PANTHER" id="PTHR14732:SF0">
    <property type="entry name" value="RNA POLYMERASE II SUBUNIT B1 CTD PHOSPHATASE RPAP2-RELATED"/>
    <property type="match status" value="1"/>
</dbReference>
<protein>
    <recommendedName>
        <fullName evidence="12">RNA polymerase II subunit B1 CTD phosphatase RPAP2 homolog</fullName>
        <ecNumber evidence="12">3.1.3.16</ecNumber>
    </recommendedName>
</protein>
<dbReference type="GeneID" id="108741544"/>
<evidence type="ECO:0000256" key="12">
    <source>
        <dbReference type="RuleBase" id="RU367080"/>
    </source>
</evidence>
<proteinExistence type="inferred from homology"/>
<dbReference type="InParanoid" id="A0A7F5R673"/>
<dbReference type="GO" id="GO:0008420">
    <property type="term" value="F:RNA polymerase II CTD heptapeptide repeat phosphatase activity"/>
    <property type="evidence" value="ECO:0007669"/>
    <property type="project" value="UniProtKB-UniRule"/>
</dbReference>
<evidence type="ECO:0000256" key="1">
    <source>
        <dbReference type="ARBA" id="ARBA00004123"/>
    </source>
</evidence>
<comment type="catalytic activity">
    <reaction evidence="10 12">
        <text>O-phospho-L-threonyl-[protein] + H2O = L-threonyl-[protein] + phosphate</text>
        <dbReference type="Rhea" id="RHEA:47004"/>
        <dbReference type="Rhea" id="RHEA-COMP:11060"/>
        <dbReference type="Rhea" id="RHEA-COMP:11605"/>
        <dbReference type="ChEBI" id="CHEBI:15377"/>
        <dbReference type="ChEBI" id="CHEBI:30013"/>
        <dbReference type="ChEBI" id="CHEBI:43474"/>
        <dbReference type="ChEBI" id="CHEBI:61977"/>
        <dbReference type="EC" id="3.1.3.16"/>
    </reaction>
</comment>
<accession>A0A7F5R673</accession>
<dbReference type="InterPro" id="IPR007308">
    <property type="entry name" value="Rtr1/RPAP2_dom"/>
</dbReference>
<dbReference type="InterPro" id="IPR039693">
    <property type="entry name" value="Rtr1/RPAP2"/>
</dbReference>
<reference evidence="16" key="1">
    <citation type="submission" date="2025-08" db="UniProtKB">
        <authorList>
            <consortium name="RefSeq"/>
        </authorList>
    </citation>
    <scope>IDENTIFICATION</scope>
    <source>
        <tissue evidence="16">Entire body</tissue>
    </source>
</reference>
<evidence type="ECO:0000313" key="15">
    <source>
        <dbReference type="Proteomes" id="UP000192223"/>
    </source>
</evidence>
<evidence type="ECO:0000256" key="4">
    <source>
        <dbReference type="ARBA" id="ARBA00022771"/>
    </source>
</evidence>
<dbReference type="Gene3D" id="1.25.40.820">
    <property type="match status" value="1"/>
</dbReference>
<sequence length="578" mass="67478">MEDSLEDYLRLSQNVRKNEQIDQREKIKSTLITLQKKKESETRAMKIVEFMIEGRLRIETFLHCLLYINQDYYQDIVEERALNKVCGYAICSEKIPEMPKKQFHISFKANKVYDITDRKNYCSNFCYKASLHIKKQIEVSPLWLRSYDNLPDFNLLPFGNSGLPGEEIDQGIAKPVEDIQFTSVTSFTKASLDELTEYEVEKSVAVQRNTKYLPGASRMSTIAELEPETLYQKINKDKDEETERKRKNEDEKPFEIELKKNKTPLRKISKFSEKRKMEKSANPSLCDTNNISKSINNVIEHITKCFLDWATIETFIFLHGEDKLRQVLHEEHLSTLLDSLRLAEDKTKQQQKYVQLCRNLNVNELADNKFDEMVIGRELKPLPDYEKLKQEGETMDLKVRSFLQGLPYEVEEEDGNDKRLSVSKKMQKEGKIDTKEDENLEEGPPAVLPLADINSQNALRRKVFLNSLNKVLQNFAELLHFSIYNIQSDISGLVKTFKLRANNVVFKPIIWNIIGIIILRILSIRNEYLKEIIDSTRSQHHIKQILKPFAKSEDLLGEIVLKYNDLNSFVERYINEKA</sequence>
<feature type="compositionally biased region" description="Basic and acidic residues" evidence="13">
    <location>
        <begin position="234"/>
        <end position="254"/>
    </location>
</feature>
<dbReference type="InterPro" id="IPR038534">
    <property type="entry name" value="Rtr1/RPAP2_sf"/>
</dbReference>
<evidence type="ECO:0000256" key="3">
    <source>
        <dbReference type="ARBA" id="ARBA00022723"/>
    </source>
</evidence>
<dbReference type="GO" id="GO:0005737">
    <property type="term" value="C:cytoplasm"/>
    <property type="evidence" value="ECO:0007669"/>
    <property type="project" value="TreeGrafter"/>
</dbReference>
<keyword evidence="7 12" id="KW-0904">Protein phosphatase</keyword>
<dbReference type="GO" id="GO:0005634">
    <property type="term" value="C:nucleus"/>
    <property type="evidence" value="ECO:0007669"/>
    <property type="project" value="UniProtKB-SubCell"/>
</dbReference>
<evidence type="ECO:0000259" key="14">
    <source>
        <dbReference type="PROSITE" id="PS51479"/>
    </source>
</evidence>
<comment type="subcellular location">
    <subcellularLocation>
        <location evidence="1 12">Nucleus</location>
    </subcellularLocation>
</comment>
<feature type="region of interest" description="Disordered" evidence="13">
    <location>
        <begin position="233"/>
        <end position="254"/>
    </location>
</feature>
<comment type="catalytic activity">
    <reaction evidence="9 12">
        <text>O-phospho-L-seryl-[protein] + H2O = L-seryl-[protein] + phosphate</text>
        <dbReference type="Rhea" id="RHEA:20629"/>
        <dbReference type="Rhea" id="RHEA-COMP:9863"/>
        <dbReference type="Rhea" id="RHEA-COMP:11604"/>
        <dbReference type="ChEBI" id="CHEBI:15377"/>
        <dbReference type="ChEBI" id="CHEBI:29999"/>
        <dbReference type="ChEBI" id="CHEBI:43474"/>
        <dbReference type="ChEBI" id="CHEBI:83421"/>
        <dbReference type="EC" id="3.1.3.16"/>
    </reaction>
</comment>
<dbReference type="PROSITE" id="PS51479">
    <property type="entry name" value="ZF_RTR1"/>
    <property type="match status" value="1"/>
</dbReference>
<dbReference type="GO" id="GO:0008270">
    <property type="term" value="F:zinc ion binding"/>
    <property type="evidence" value="ECO:0007669"/>
    <property type="project" value="UniProtKB-KW"/>
</dbReference>
<dbReference type="Pfam" id="PF04181">
    <property type="entry name" value="RPAP2_Rtr1"/>
    <property type="match status" value="1"/>
</dbReference>
<keyword evidence="5 12" id="KW-0378">Hydrolase</keyword>
<dbReference type="OrthoDB" id="2590500at2759"/>
<evidence type="ECO:0000256" key="13">
    <source>
        <dbReference type="SAM" id="MobiDB-lite"/>
    </source>
</evidence>
<keyword evidence="3 12" id="KW-0479">Metal-binding</keyword>
<comment type="function">
    <text evidence="12">Putative RNA polymerase II subunit B1 C-terminal domain (CTD) phosphatase involved in RNA polymerase II transcription regulation.</text>
</comment>
<evidence type="ECO:0000256" key="7">
    <source>
        <dbReference type="ARBA" id="ARBA00022912"/>
    </source>
</evidence>
<comment type="similarity">
    <text evidence="2 11 12">Belongs to the RPAP2 family.</text>
</comment>
<dbReference type="GO" id="GO:0043175">
    <property type="term" value="F:RNA polymerase core enzyme binding"/>
    <property type="evidence" value="ECO:0007669"/>
    <property type="project" value="UniProtKB-UniRule"/>
</dbReference>
<evidence type="ECO:0000256" key="2">
    <source>
        <dbReference type="ARBA" id="ARBA00005676"/>
    </source>
</evidence>
<evidence type="ECO:0000256" key="11">
    <source>
        <dbReference type="PROSITE-ProRule" id="PRU00812"/>
    </source>
</evidence>
<dbReference type="EC" id="3.1.3.16" evidence="12"/>
<evidence type="ECO:0000256" key="6">
    <source>
        <dbReference type="ARBA" id="ARBA00022833"/>
    </source>
</evidence>
<keyword evidence="8 12" id="KW-0539">Nucleus</keyword>
<evidence type="ECO:0000313" key="16">
    <source>
        <dbReference type="RefSeq" id="XP_025831470.1"/>
    </source>
</evidence>
<evidence type="ECO:0000256" key="10">
    <source>
        <dbReference type="ARBA" id="ARBA00048336"/>
    </source>
</evidence>
<feature type="domain" description="RTR1-type" evidence="14">
    <location>
        <begin position="63"/>
        <end position="146"/>
    </location>
</feature>
<dbReference type="RefSeq" id="XP_025831470.1">
    <property type="nucleotide sequence ID" value="XM_025975685.1"/>
</dbReference>
<name>A0A7F5R673_AGRPL</name>
<gene>
    <name evidence="16" type="primary">LOC108741544</name>
</gene>
<feature type="region of interest" description="Disordered" evidence="13">
    <location>
        <begin position="414"/>
        <end position="439"/>
    </location>
</feature>